<dbReference type="KEGG" id="rpe:RPE_2183"/>
<dbReference type="SUPFAM" id="SSF64288">
    <property type="entry name" value="Chorismate lyase-like"/>
    <property type="match status" value="1"/>
</dbReference>
<gene>
    <name evidence="1" type="ordered locus">RPE_2183</name>
</gene>
<accession>Q07PK7</accession>
<evidence type="ECO:0000313" key="1">
    <source>
        <dbReference type="EMBL" id="ABJ06127.1"/>
    </source>
</evidence>
<dbReference type="InterPro" id="IPR028978">
    <property type="entry name" value="Chorismate_lyase_/UTRA_dom_sf"/>
</dbReference>
<proteinExistence type="predicted"/>
<dbReference type="STRING" id="316055.RPE_2183"/>
<sequence length="180" mass="19553">MPNVVELQKCLHSHPTATAALIAWCRERRPDDAEALTVAVLCDCPADPADYDGPLRLGAGETLQYRRVRLNWGDLVISEAENFYVPQRLPEQMRAELHEGAKPFGAVVADLSPQRTTLALLTNDDLSRGGAAAAHCRAQLAAGGFAPAEAYALHLTALMSAAGVELAELREHYPRELLQM</sequence>
<dbReference type="OrthoDB" id="7862147at2"/>
<organism evidence="1">
    <name type="scientific">Rhodopseudomonas palustris (strain BisA53)</name>
    <dbReference type="NCBI Taxonomy" id="316055"/>
    <lineage>
        <taxon>Bacteria</taxon>
        <taxon>Pseudomonadati</taxon>
        <taxon>Pseudomonadota</taxon>
        <taxon>Alphaproteobacteria</taxon>
        <taxon>Hyphomicrobiales</taxon>
        <taxon>Nitrobacteraceae</taxon>
        <taxon>Rhodopseudomonas</taxon>
    </lineage>
</organism>
<protein>
    <submittedName>
        <fullName evidence="1">Uncharacterized protein</fullName>
    </submittedName>
</protein>
<name>Q07PK7_RHOP5</name>
<reference evidence="1" key="1">
    <citation type="submission" date="2006-09" db="EMBL/GenBank/DDBJ databases">
        <title>Complete sequence of Rhodopseudomonas palustris BisA53.</title>
        <authorList>
            <consortium name="US DOE Joint Genome Institute"/>
            <person name="Copeland A."/>
            <person name="Lucas S."/>
            <person name="Lapidus A."/>
            <person name="Barry K."/>
            <person name="Detter J.C."/>
            <person name="Glavina del Rio T."/>
            <person name="Hammon N."/>
            <person name="Israni S."/>
            <person name="Dalin E."/>
            <person name="Tice H."/>
            <person name="Pitluck S."/>
            <person name="Chain P."/>
            <person name="Malfatti S."/>
            <person name="Shin M."/>
            <person name="Vergez L."/>
            <person name="Schmutz J."/>
            <person name="Larimer F."/>
            <person name="Land M."/>
            <person name="Hauser L."/>
            <person name="Pelletier D.A."/>
            <person name="Kyrpides N."/>
            <person name="Kim E."/>
            <person name="Harwood C.S."/>
            <person name="Oda Y."/>
            <person name="Richardson P."/>
        </authorList>
    </citation>
    <scope>NUCLEOTIDE SEQUENCE [LARGE SCALE GENOMIC DNA]</scope>
    <source>
        <strain evidence="1">BisA53</strain>
    </source>
</reference>
<dbReference type="eggNOG" id="COG3161">
    <property type="taxonomic scope" value="Bacteria"/>
</dbReference>
<dbReference type="HOGENOM" id="CLU_105835_0_0_5"/>
<dbReference type="AlphaFoldDB" id="Q07PK7"/>
<dbReference type="EMBL" id="CP000463">
    <property type="protein sequence ID" value="ABJ06127.1"/>
    <property type="molecule type" value="Genomic_DNA"/>
</dbReference>
<dbReference type="Gene3D" id="3.40.1410.10">
    <property type="entry name" value="Chorismate lyase-like"/>
    <property type="match status" value="1"/>
</dbReference>